<dbReference type="Proteomes" id="UP000595197">
    <property type="component" value="Chromosome"/>
</dbReference>
<evidence type="ECO:0000256" key="2">
    <source>
        <dbReference type="ARBA" id="ARBA00010333"/>
    </source>
</evidence>
<protein>
    <submittedName>
        <fullName evidence="6">Transporter substrate-binding domain-containing protein</fullName>
    </submittedName>
</protein>
<dbReference type="Pfam" id="PF00497">
    <property type="entry name" value="SBP_bac_3"/>
    <property type="match status" value="1"/>
</dbReference>
<dbReference type="EMBL" id="CP067420">
    <property type="protein sequence ID" value="QQP89975.1"/>
    <property type="molecule type" value="Genomic_DNA"/>
</dbReference>
<dbReference type="SUPFAM" id="SSF53850">
    <property type="entry name" value="Periplasmic binding protein-like II"/>
    <property type="match status" value="1"/>
</dbReference>
<gene>
    <name evidence="6" type="ORF">IGS68_01460</name>
</gene>
<evidence type="ECO:0000313" key="7">
    <source>
        <dbReference type="Proteomes" id="UP000595197"/>
    </source>
</evidence>
<evidence type="ECO:0000256" key="3">
    <source>
        <dbReference type="ARBA" id="ARBA00022729"/>
    </source>
</evidence>
<dbReference type="SMART" id="SM00062">
    <property type="entry name" value="PBPb"/>
    <property type="match status" value="1"/>
</dbReference>
<evidence type="ECO:0000256" key="1">
    <source>
        <dbReference type="ARBA" id="ARBA00004196"/>
    </source>
</evidence>
<dbReference type="InterPro" id="IPR018313">
    <property type="entry name" value="SBP_3_CS"/>
</dbReference>
<dbReference type="PANTHER" id="PTHR35936">
    <property type="entry name" value="MEMBRANE-BOUND LYTIC MUREIN TRANSGLYCOSYLASE F"/>
    <property type="match status" value="1"/>
</dbReference>
<dbReference type="Gene3D" id="3.40.190.10">
    <property type="entry name" value="Periplasmic binding protein-like II"/>
    <property type="match status" value="2"/>
</dbReference>
<keyword evidence="3" id="KW-0732">Signal</keyword>
<evidence type="ECO:0000256" key="4">
    <source>
        <dbReference type="RuleBase" id="RU003744"/>
    </source>
</evidence>
<evidence type="ECO:0000259" key="5">
    <source>
        <dbReference type="SMART" id="SM00062"/>
    </source>
</evidence>
<dbReference type="PANTHER" id="PTHR35936:SF17">
    <property type="entry name" value="ARGININE-BINDING EXTRACELLULAR PROTEIN ARTP"/>
    <property type="match status" value="1"/>
</dbReference>
<name>A0ABX7B891_9PROT</name>
<accession>A0ABX7B891</accession>
<keyword evidence="7" id="KW-1185">Reference proteome</keyword>
<dbReference type="RefSeq" id="WP_201076790.1">
    <property type="nucleotide sequence ID" value="NZ_CP067420.1"/>
</dbReference>
<organism evidence="6 7">
    <name type="scientific">Skermanella cutis</name>
    <dbReference type="NCBI Taxonomy" id="2775420"/>
    <lineage>
        <taxon>Bacteria</taxon>
        <taxon>Pseudomonadati</taxon>
        <taxon>Pseudomonadota</taxon>
        <taxon>Alphaproteobacteria</taxon>
        <taxon>Rhodospirillales</taxon>
        <taxon>Azospirillaceae</taxon>
        <taxon>Skermanella</taxon>
    </lineage>
</organism>
<comment type="subcellular location">
    <subcellularLocation>
        <location evidence="1">Cell envelope</location>
    </subcellularLocation>
</comment>
<comment type="similarity">
    <text evidence="2 4">Belongs to the bacterial solute-binding protein 3 family.</text>
</comment>
<reference evidence="6" key="1">
    <citation type="submission" date="2021-02" db="EMBL/GenBank/DDBJ databases">
        <title>Skermanella TT6 skin isolate.</title>
        <authorList>
            <person name="Lee K."/>
            <person name="Ganzorig M."/>
        </authorList>
    </citation>
    <scope>NUCLEOTIDE SEQUENCE</scope>
    <source>
        <strain evidence="6">TT6</strain>
    </source>
</reference>
<feature type="domain" description="Solute-binding protein family 3/N-terminal" evidence="5">
    <location>
        <begin position="26"/>
        <end position="249"/>
    </location>
</feature>
<dbReference type="PROSITE" id="PS01039">
    <property type="entry name" value="SBP_BACTERIAL_3"/>
    <property type="match status" value="1"/>
</dbReference>
<sequence>MIKALLVLVLLGLAFPGLSAPVRGETLRIGTDARYPPFAYFTAEGRLTGFEVDLGNQICDSLDAVCQWVDIPFGQLVRALRDGRIDAVMASFAITEERRRLVAFSAKYYSTPIRFLADRAETAPITADSLAGRRIGVVIGTTHVDHLLRTYGPAVKPTLFETQGEMLEALVAGRLDLVLADGLGLWHFLNTPQGAGFAWIGNPLYVDEGIGVAMRSGDTDLVERVDAAIDRLLRNGTFLRVNSRYFPFNIY</sequence>
<dbReference type="InterPro" id="IPR001638">
    <property type="entry name" value="Solute-binding_3/MltF_N"/>
</dbReference>
<evidence type="ECO:0000313" key="6">
    <source>
        <dbReference type="EMBL" id="QQP89975.1"/>
    </source>
</evidence>
<proteinExistence type="inferred from homology"/>